<dbReference type="Proteomes" id="UP001597203">
    <property type="component" value="Unassembled WGS sequence"/>
</dbReference>
<gene>
    <name evidence="2" type="primary">trbC</name>
    <name evidence="2" type="ORF">ACFQ24_07325</name>
</gene>
<proteinExistence type="predicted"/>
<comment type="caution">
    <text evidence="2">The sequence shown here is derived from an EMBL/GenBank/DDBJ whole genome shotgun (WGS) entry which is preliminary data.</text>
</comment>
<dbReference type="RefSeq" id="WP_380910147.1">
    <property type="nucleotide sequence ID" value="NZ_JBHTLS010000109.1"/>
</dbReference>
<sequence length="248" mass="26176">MRAYLWGSAAIIAVASVTALLAQTVDGIDVQAIKQRSADLQADAEAFVNQVKDRGDAFREDAAQSRDAGMANMQRVATSELPKGPAGPVDFDEIVAGAASNVTAGKGEAPQFIVFASLSMPPQSLRKLIADTARAGGVVVFRGFPNNSMKEFAGRLGKIVDQQNDFANVGIDPRLFRAFDVQAVPTYVAVSSDFDLCAGFSCQTKVPPYDRLVGNVSVEYALEQFADGNGPGARIAAVGLSNMRKAAQ</sequence>
<keyword evidence="1" id="KW-0732">Signal</keyword>
<organism evidence="2 3">
    <name type="scientific">Sphingobium olei</name>
    <dbReference type="NCBI Taxonomy" id="420955"/>
    <lineage>
        <taxon>Bacteria</taxon>
        <taxon>Pseudomonadati</taxon>
        <taxon>Pseudomonadota</taxon>
        <taxon>Alphaproteobacteria</taxon>
        <taxon>Sphingomonadales</taxon>
        <taxon>Sphingomonadaceae</taxon>
        <taxon>Sphingobium</taxon>
    </lineage>
</organism>
<dbReference type="InterPro" id="IPR019106">
    <property type="entry name" value="T4SS_TrbC"/>
</dbReference>
<dbReference type="Pfam" id="PF09673">
    <property type="entry name" value="TrbC_Ftype"/>
    <property type="match status" value="1"/>
</dbReference>
<reference evidence="3" key="1">
    <citation type="journal article" date="2019" name="Int. J. Syst. Evol. Microbiol.">
        <title>The Global Catalogue of Microorganisms (GCM) 10K type strain sequencing project: providing services to taxonomists for standard genome sequencing and annotation.</title>
        <authorList>
            <consortium name="The Broad Institute Genomics Platform"/>
            <consortium name="The Broad Institute Genome Sequencing Center for Infectious Disease"/>
            <person name="Wu L."/>
            <person name="Ma J."/>
        </authorList>
    </citation>
    <scope>NUCLEOTIDE SEQUENCE [LARGE SCALE GENOMIC DNA]</scope>
    <source>
        <strain evidence="3">CCUG 54329</strain>
    </source>
</reference>
<name>A0ABW3P0K2_9SPHN</name>
<accession>A0ABW3P0K2</accession>
<feature type="chain" id="PRO_5045261125" evidence="1">
    <location>
        <begin position="23"/>
        <end position="248"/>
    </location>
</feature>
<protein>
    <submittedName>
        <fullName evidence="2">Type-F conjugative transfer system pilin assembly protein TrbC</fullName>
    </submittedName>
</protein>
<dbReference type="EMBL" id="JBHTLS010000109">
    <property type="protein sequence ID" value="MFD1104683.1"/>
    <property type="molecule type" value="Genomic_DNA"/>
</dbReference>
<dbReference type="NCBIfam" id="TIGR02742">
    <property type="entry name" value="TrbC_Ftype"/>
    <property type="match status" value="1"/>
</dbReference>
<feature type="signal peptide" evidence="1">
    <location>
        <begin position="1"/>
        <end position="22"/>
    </location>
</feature>
<evidence type="ECO:0000256" key="1">
    <source>
        <dbReference type="SAM" id="SignalP"/>
    </source>
</evidence>
<evidence type="ECO:0000313" key="2">
    <source>
        <dbReference type="EMBL" id="MFD1104683.1"/>
    </source>
</evidence>
<keyword evidence="3" id="KW-1185">Reference proteome</keyword>
<evidence type="ECO:0000313" key="3">
    <source>
        <dbReference type="Proteomes" id="UP001597203"/>
    </source>
</evidence>
<dbReference type="InterPro" id="IPR014113">
    <property type="entry name" value="T4SS_TrbC_subgr"/>
</dbReference>